<evidence type="ECO:0000259" key="5">
    <source>
        <dbReference type="Pfam" id="PF10342"/>
    </source>
</evidence>
<dbReference type="STRING" id="1314790.A0A1Y1XZ68"/>
<feature type="region of interest" description="Disordered" evidence="2">
    <location>
        <begin position="125"/>
        <end position="210"/>
    </location>
</feature>
<evidence type="ECO:0000256" key="4">
    <source>
        <dbReference type="SAM" id="SignalP"/>
    </source>
</evidence>
<feature type="signal peptide" evidence="4">
    <location>
        <begin position="1"/>
        <end position="22"/>
    </location>
</feature>
<evidence type="ECO:0000256" key="3">
    <source>
        <dbReference type="SAM" id="Phobius"/>
    </source>
</evidence>
<keyword evidence="3" id="KW-0472">Membrane</keyword>
<keyword evidence="1 4" id="KW-0732">Signal</keyword>
<name>A0A1Y1XZ68_9FUNG</name>
<evidence type="ECO:0000313" key="7">
    <source>
        <dbReference type="Proteomes" id="UP000193498"/>
    </source>
</evidence>
<accession>A0A1Y1XZ68</accession>
<feature type="compositionally biased region" description="Low complexity" evidence="2">
    <location>
        <begin position="176"/>
        <end position="201"/>
    </location>
</feature>
<protein>
    <recommendedName>
        <fullName evidence="5">Yeast cell wall synthesis Kre9/Knh1-like N-terminal domain-containing protein</fullName>
    </recommendedName>
</protein>
<dbReference type="PANTHER" id="PTHR40633:SF1">
    <property type="entry name" value="GPI ANCHORED SERINE-THREONINE RICH PROTEIN (AFU_ORTHOLOGUE AFUA_1G03630)"/>
    <property type="match status" value="1"/>
</dbReference>
<dbReference type="Pfam" id="PF10342">
    <property type="entry name" value="Kre9_KNH"/>
    <property type="match status" value="1"/>
</dbReference>
<proteinExistence type="predicted"/>
<dbReference type="AlphaFoldDB" id="A0A1Y1XZ68"/>
<evidence type="ECO:0000313" key="6">
    <source>
        <dbReference type="EMBL" id="ORX91031.1"/>
    </source>
</evidence>
<keyword evidence="7" id="KW-1185">Reference proteome</keyword>
<dbReference type="InterPro" id="IPR018466">
    <property type="entry name" value="Kre9/Knh1-like_N"/>
</dbReference>
<organism evidence="6 7">
    <name type="scientific">Basidiobolus meristosporus CBS 931.73</name>
    <dbReference type="NCBI Taxonomy" id="1314790"/>
    <lineage>
        <taxon>Eukaryota</taxon>
        <taxon>Fungi</taxon>
        <taxon>Fungi incertae sedis</taxon>
        <taxon>Zoopagomycota</taxon>
        <taxon>Entomophthoromycotina</taxon>
        <taxon>Basidiobolomycetes</taxon>
        <taxon>Basidiobolales</taxon>
        <taxon>Basidiobolaceae</taxon>
        <taxon>Basidiobolus</taxon>
    </lineage>
</organism>
<feature type="compositionally biased region" description="Low complexity" evidence="2">
    <location>
        <begin position="143"/>
        <end position="152"/>
    </location>
</feature>
<dbReference type="Proteomes" id="UP000193498">
    <property type="component" value="Unassembled WGS sequence"/>
</dbReference>
<dbReference type="OrthoDB" id="2278575at2759"/>
<dbReference type="InParanoid" id="A0A1Y1XZ68"/>
<evidence type="ECO:0000256" key="1">
    <source>
        <dbReference type="ARBA" id="ARBA00022729"/>
    </source>
</evidence>
<keyword evidence="3" id="KW-1133">Transmembrane helix</keyword>
<comment type="caution">
    <text evidence="6">The sequence shown here is derived from an EMBL/GenBank/DDBJ whole genome shotgun (WGS) entry which is preliminary data.</text>
</comment>
<evidence type="ECO:0000256" key="2">
    <source>
        <dbReference type="SAM" id="MobiDB-lite"/>
    </source>
</evidence>
<dbReference type="EMBL" id="MCFE01000346">
    <property type="protein sequence ID" value="ORX91031.1"/>
    <property type="molecule type" value="Genomic_DNA"/>
</dbReference>
<feature type="compositionally biased region" description="Basic and acidic residues" evidence="2">
    <location>
        <begin position="153"/>
        <end position="174"/>
    </location>
</feature>
<feature type="domain" description="Yeast cell wall synthesis Kre9/Knh1-like N-terminal" evidence="5">
    <location>
        <begin position="32"/>
        <end position="116"/>
    </location>
</feature>
<sequence>MFGQTMKLFLAASLLSYAAVDAKVYFTSPEIDTWTAGSTHEITWEIKNEAPSMPTMNIMLFDGEDKDLKIARTVTGNIDSSKLSYEWTIPKDLVEGTYVISGCYGNECVYSHSFKIDSTYKSSSHAASASSTSTSSKSDRTESSATKTSSSDSSKKTESPKSGDKSSKSDKESETESSSKATKTESTTSVSSSSSSTTSPKAKSDEHKNDSNAVALPMIFVSFLALASSFLALA</sequence>
<dbReference type="PANTHER" id="PTHR40633">
    <property type="entry name" value="MATRIX PROTEIN, PUTATIVE (AFU_ORTHOLOGUE AFUA_8G05410)-RELATED"/>
    <property type="match status" value="1"/>
</dbReference>
<keyword evidence="3" id="KW-0812">Transmembrane</keyword>
<feature type="compositionally biased region" description="Low complexity" evidence="2">
    <location>
        <begin position="125"/>
        <end position="136"/>
    </location>
</feature>
<dbReference type="InterPro" id="IPR052982">
    <property type="entry name" value="SRP1/TIP1-like"/>
</dbReference>
<feature type="chain" id="PRO_5012688747" description="Yeast cell wall synthesis Kre9/Knh1-like N-terminal domain-containing protein" evidence="4">
    <location>
        <begin position="23"/>
        <end position="234"/>
    </location>
</feature>
<reference evidence="6 7" key="1">
    <citation type="submission" date="2016-07" db="EMBL/GenBank/DDBJ databases">
        <title>Pervasive Adenine N6-methylation of Active Genes in Fungi.</title>
        <authorList>
            <consortium name="DOE Joint Genome Institute"/>
            <person name="Mondo S.J."/>
            <person name="Dannebaum R.O."/>
            <person name="Kuo R.C."/>
            <person name="Labutti K."/>
            <person name="Haridas S."/>
            <person name="Kuo A."/>
            <person name="Salamov A."/>
            <person name="Ahrendt S.R."/>
            <person name="Lipzen A."/>
            <person name="Sullivan W."/>
            <person name="Andreopoulos W.B."/>
            <person name="Clum A."/>
            <person name="Lindquist E."/>
            <person name="Daum C."/>
            <person name="Ramamoorthy G.K."/>
            <person name="Gryganskyi A."/>
            <person name="Culley D."/>
            <person name="Magnuson J.K."/>
            <person name="James T.Y."/>
            <person name="O'Malley M.A."/>
            <person name="Stajich J.E."/>
            <person name="Spatafora J.W."/>
            <person name="Visel A."/>
            <person name="Grigoriev I.V."/>
        </authorList>
    </citation>
    <scope>NUCLEOTIDE SEQUENCE [LARGE SCALE GENOMIC DNA]</scope>
    <source>
        <strain evidence="6 7">CBS 931.73</strain>
    </source>
</reference>
<feature type="transmembrane region" description="Helical" evidence="3">
    <location>
        <begin position="214"/>
        <end position="233"/>
    </location>
</feature>
<gene>
    <name evidence="6" type="ORF">K493DRAFT_339604</name>
</gene>